<evidence type="ECO:0000313" key="2">
    <source>
        <dbReference type="Proteomes" id="UP000060699"/>
    </source>
</evidence>
<name>A0A0U3CK34_9BURK</name>
<dbReference type="KEGG" id="rdp:RD2015_4527"/>
<keyword evidence="2" id="KW-1185">Reference proteome</keyword>
<dbReference type="EMBL" id="CP013729">
    <property type="protein sequence ID" value="ALV08968.1"/>
    <property type="molecule type" value="Genomic_DNA"/>
</dbReference>
<dbReference type="STRING" id="76731.RD2015_4527"/>
<dbReference type="OrthoDB" id="9151591at2"/>
<sequence length="318" mass="34530" precursor="true">MISIDPDLDQLATDLSSRVVGDPAGALSTWTEGLALLDPPMKAAAHRMAAAALASRWPAREALARAPGGAALLREWSEDRLYRPALPRLPFLSKRAAYQYCASLVLQRASAPAVNAFKQGRLLVLGLRRDTSTLVNDGRGAYDDHIVVLNGWRRRGSVAFFPGNTEPSAQYAHRAQKQGGQLIDARYKGVAAKPASHVAGEDVNQDGIKDAGRLRAGTYFFREKPDGFLGARAFRSAENQTVERDTDGDGRFLLSDPSRIDAKHVGRTMYIHWGGADDAPVVNTWSAGCQTIPKNHFAGFLSAVGPRPSFYYVLIDGE</sequence>
<accession>A0A0U3CK34</accession>
<dbReference type="Proteomes" id="UP000060699">
    <property type="component" value="Chromosome"/>
</dbReference>
<evidence type="ECO:0000313" key="1">
    <source>
        <dbReference type="EMBL" id="ALV08968.1"/>
    </source>
</evidence>
<gene>
    <name evidence="1" type="ORF">RD2015_4527</name>
</gene>
<proteinExistence type="predicted"/>
<organism evidence="1 2">
    <name type="scientific">Roseateles depolymerans</name>
    <dbReference type="NCBI Taxonomy" id="76731"/>
    <lineage>
        <taxon>Bacteria</taxon>
        <taxon>Pseudomonadati</taxon>
        <taxon>Pseudomonadota</taxon>
        <taxon>Betaproteobacteria</taxon>
        <taxon>Burkholderiales</taxon>
        <taxon>Sphaerotilaceae</taxon>
        <taxon>Roseateles</taxon>
    </lineage>
</organism>
<dbReference type="AlphaFoldDB" id="A0A0U3CK34"/>
<protein>
    <submittedName>
        <fullName evidence="1">Lysozyme</fullName>
    </submittedName>
</protein>
<dbReference type="RefSeq" id="WP_058936825.1">
    <property type="nucleotide sequence ID" value="NZ_CP013729.1"/>
</dbReference>
<reference evidence="1 2" key="1">
    <citation type="submission" date="2015-12" db="EMBL/GenBank/DDBJ databases">
        <title>Complete genome of Roseateles depolymerans KCTC 42856.</title>
        <authorList>
            <person name="Kim K.M."/>
        </authorList>
    </citation>
    <scope>NUCLEOTIDE SEQUENCE [LARGE SCALE GENOMIC DNA]</scope>
    <source>
        <strain evidence="1 2">KCTC 42856</strain>
    </source>
</reference>